<feature type="compositionally biased region" description="Low complexity" evidence="1">
    <location>
        <begin position="263"/>
        <end position="276"/>
    </location>
</feature>
<dbReference type="RefSeq" id="WP_345419872.1">
    <property type="nucleotide sequence ID" value="NZ_AP031496.1"/>
</dbReference>
<feature type="compositionally biased region" description="Low complexity" evidence="1">
    <location>
        <begin position="219"/>
        <end position="233"/>
    </location>
</feature>
<dbReference type="Proteomes" id="UP001409585">
    <property type="component" value="Unassembled WGS sequence"/>
</dbReference>
<dbReference type="EMBL" id="BAABLX010000009">
    <property type="protein sequence ID" value="GAA4938901.1"/>
    <property type="molecule type" value="Genomic_DNA"/>
</dbReference>
<feature type="region of interest" description="Disordered" evidence="1">
    <location>
        <begin position="115"/>
        <end position="282"/>
    </location>
</feature>
<comment type="caution">
    <text evidence="2">The sequence shown here is derived from an EMBL/GenBank/DDBJ whole genome shotgun (WGS) entry which is preliminary data.</text>
</comment>
<evidence type="ECO:0000313" key="2">
    <source>
        <dbReference type="EMBL" id="GAA4938901.1"/>
    </source>
</evidence>
<dbReference type="AlphaFoldDB" id="A0AAV3U1A6"/>
<reference evidence="3" key="1">
    <citation type="journal article" date="2019" name="Int. J. Syst. Evol. Microbiol.">
        <title>The Global Catalogue of Microorganisms (GCM) 10K type strain sequencing project: providing services to taxonomists for standard genome sequencing and annotation.</title>
        <authorList>
            <consortium name="The Broad Institute Genomics Platform"/>
            <consortium name="The Broad Institute Genome Sequencing Center for Infectious Disease"/>
            <person name="Wu L."/>
            <person name="Ma J."/>
        </authorList>
    </citation>
    <scope>NUCLEOTIDE SEQUENCE [LARGE SCALE GENOMIC DNA]</scope>
    <source>
        <strain evidence="3">JCM 19134</strain>
    </source>
</reference>
<organism evidence="2 3">
    <name type="scientific">Halioxenophilus aromaticivorans</name>
    <dbReference type="NCBI Taxonomy" id="1306992"/>
    <lineage>
        <taxon>Bacteria</taxon>
        <taxon>Pseudomonadati</taxon>
        <taxon>Pseudomonadota</taxon>
        <taxon>Gammaproteobacteria</taxon>
        <taxon>Alteromonadales</taxon>
        <taxon>Alteromonadaceae</taxon>
        <taxon>Halioxenophilus</taxon>
    </lineage>
</organism>
<name>A0AAV3U1A6_9ALTE</name>
<protein>
    <submittedName>
        <fullName evidence="2">Uncharacterized protein</fullName>
    </submittedName>
</protein>
<feature type="compositionally biased region" description="Basic and acidic residues" evidence="1">
    <location>
        <begin position="122"/>
        <end position="131"/>
    </location>
</feature>
<evidence type="ECO:0000313" key="3">
    <source>
        <dbReference type="Proteomes" id="UP001409585"/>
    </source>
</evidence>
<gene>
    <name evidence="2" type="ORF">GCM10025791_16260</name>
</gene>
<feature type="compositionally biased region" description="Polar residues" evidence="1">
    <location>
        <begin position="208"/>
        <end position="218"/>
    </location>
</feature>
<accession>A0AAV3U1A6</accession>
<sequence>MTGTNKSKPTASSEEIIFSELGRVHDLLGQPAGGPAAAEDLAFADKPLQESAFTQQVLLELEALQYTLTAPTTTQPPSTNTVLTSVKSNSAKAYRRGLKEVQTCLFDDLFGDTLEGGQPAEAEAKKPKADSEDGASPNSTAPKTTPKSTPAQGSVAGAPQAPSGGLQFSSKVTEDKGAASPTEPKTAELLAPPTATEPTPDAKPKVESASSTTANSTQIASSPSKSSISPAAARTSLFSPLRSKPGVIGKAAKAKASTVSEITPAAKPPATSTPTRAKADQSQAIDRLVDDLVAQYLPEIEQRLRQSLKRLLDK</sequence>
<evidence type="ECO:0000256" key="1">
    <source>
        <dbReference type="SAM" id="MobiDB-lite"/>
    </source>
</evidence>
<keyword evidence="3" id="KW-1185">Reference proteome</keyword>
<feature type="compositionally biased region" description="Low complexity" evidence="1">
    <location>
        <begin position="135"/>
        <end position="151"/>
    </location>
</feature>
<feature type="compositionally biased region" description="Low complexity" evidence="1">
    <location>
        <begin position="187"/>
        <end position="199"/>
    </location>
</feature>
<proteinExistence type="predicted"/>